<name>A0A2G9YJG5_9BACT</name>
<evidence type="ECO:0000313" key="3">
    <source>
        <dbReference type="Proteomes" id="UP000231292"/>
    </source>
</evidence>
<evidence type="ECO:0000313" key="2">
    <source>
        <dbReference type="EMBL" id="PIP19302.1"/>
    </source>
</evidence>
<organism evidence="2 3">
    <name type="scientific">Candidatus Sherwoodlollariibacterium unditelluris</name>
    <dbReference type="NCBI Taxonomy" id="1974757"/>
    <lineage>
        <taxon>Bacteria</taxon>
        <taxon>Pseudomonadati</taxon>
        <taxon>Candidatus Omnitrophota</taxon>
        <taxon>Candidatus Sherwoodlollariibacterium</taxon>
    </lineage>
</organism>
<keyword evidence="1" id="KW-1133">Transmembrane helix</keyword>
<feature type="transmembrane region" description="Helical" evidence="1">
    <location>
        <begin position="39"/>
        <end position="61"/>
    </location>
</feature>
<proteinExistence type="predicted"/>
<keyword evidence="1" id="KW-0812">Transmembrane</keyword>
<accession>A0A2G9YJG5</accession>
<dbReference type="AlphaFoldDB" id="A0A2G9YJG5"/>
<sequence>MWAQRIWPVNHDWKGLSKGLLLGGIVFIIGWNIKINQPWLSLFTKVIVGIALFGLLIWFASDILTRAEQHKFLTYLIDGRKRLATALFHKS</sequence>
<keyword evidence="1" id="KW-0472">Membrane</keyword>
<evidence type="ECO:0000256" key="1">
    <source>
        <dbReference type="SAM" id="Phobius"/>
    </source>
</evidence>
<dbReference type="Proteomes" id="UP000231292">
    <property type="component" value="Unassembled WGS sequence"/>
</dbReference>
<comment type="caution">
    <text evidence="2">The sequence shown here is derived from an EMBL/GenBank/DDBJ whole genome shotgun (WGS) entry which is preliminary data.</text>
</comment>
<gene>
    <name evidence="2" type="ORF">COX41_03605</name>
</gene>
<feature type="transmembrane region" description="Helical" evidence="1">
    <location>
        <begin position="15"/>
        <end position="33"/>
    </location>
</feature>
<dbReference type="EMBL" id="PCRK01000088">
    <property type="protein sequence ID" value="PIP19302.1"/>
    <property type="molecule type" value="Genomic_DNA"/>
</dbReference>
<protein>
    <submittedName>
        <fullName evidence="2">Uncharacterized protein</fullName>
    </submittedName>
</protein>
<reference evidence="2 3" key="1">
    <citation type="submission" date="2017-09" db="EMBL/GenBank/DDBJ databases">
        <title>Depth-based differentiation of microbial function through sediment-hosted aquifers and enrichment of novel symbionts in the deep terrestrial subsurface.</title>
        <authorList>
            <person name="Probst A.J."/>
            <person name="Ladd B."/>
            <person name="Jarett J.K."/>
            <person name="Geller-Mcgrath D.E."/>
            <person name="Sieber C.M."/>
            <person name="Emerson J.B."/>
            <person name="Anantharaman K."/>
            <person name="Thomas B.C."/>
            <person name="Malmstrom R."/>
            <person name="Stieglmeier M."/>
            <person name="Klingl A."/>
            <person name="Woyke T."/>
            <person name="Ryan C.M."/>
            <person name="Banfield J.F."/>
        </authorList>
    </citation>
    <scope>NUCLEOTIDE SEQUENCE [LARGE SCALE GENOMIC DNA]</scope>
    <source>
        <strain evidence="2">CG23_combo_of_CG06-09_8_20_14_all_41_10</strain>
    </source>
</reference>